<accession>A0A6L9JW29</accession>
<evidence type="ECO:0000313" key="2">
    <source>
        <dbReference type="Proteomes" id="UP000479300"/>
    </source>
</evidence>
<gene>
    <name evidence="1" type="ORF">GPY51_19470</name>
</gene>
<comment type="caution">
    <text evidence="1">The sequence shown here is derived from an EMBL/GenBank/DDBJ whole genome shotgun (WGS) entry which is preliminary data.</text>
</comment>
<proteinExistence type="predicted"/>
<dbReference type="AlphaFoldDB" id="A0A6L9JW29"/>
<protein>
    <submittedName>
        <fullName evidence="1">Uncharacterized protein</fullName>
    </submittedName>
</protein>
<reference evidence="1 2" key="1">
    <citation type="submission" date="2019-12" db="EMBL/GenBank/DDBJ databases">
        <title>Engineering Photorhabdus to improve their lethality against agricultural pests.</title>
        <authorList>
            <person name="Machado R.A.R."/>
        </authorList>
    </citation>
    <scope>NUCLEOTIDE SEQUENCE [LARGE SCALE GENOMIC DNA]</scope>
    <source>
        <strain evidence="1 2">EN01</strain>
    </source>
</reference>
<organism evidence="1 2">
    <name type="scientific">Photorhabdus laumondii subsp. laumondii</name>
    <name type="common">Photorhabdus luminescens subsp. laumondii</name>
    <dbReference type="NCBI Taxonomy" id="141679"/>
    <lineage>
        <taxon>Bacteria</taxon>
        <taxon>Pseudomonadati</taxon>
        <taxon>Pseudomonadota</taxon>
        <taxon>Gammaproteobacteria</taxon>
        <taxon>Enterobacterales</taxon>
        <taxon>Morganellaceae</taxon>
        <taxon>Photorhabdus</taxon>
    </lineage>
</organism>
<sequence>MSNTKITSMAAAMAIAIAPVPADSIGCHDAITCTKNTMTLQQVSDSVVFLPIEEATIFIANMASRMRFHLKKLRSEWESVRIPIDDKSISSFAKDNMHYLAKHIVVCASFIQAAKVALTAVPDTNTELRGMITRFGRASADLRYTLEEITAFTKSTHIPNKVSNAGADLDKDAVRELIRTEHIALGLEAPVFH</sequence>
<dbReference type="Proteomes" id="UP000479300">
    <property type="component" value="Unassembled WGS sequence"/>
</dbReference>
<dbReference type="RefSeq" id="WP_113049771.1">
    <property type="nucleotide sequence ID" value="NZ_CAWPGE010000034.1"/>
</dbReference>
<evidence type="ECO:0000313" key="1">
    <source>
        <dbReference type="EMBL" id="NDL40872.1"/>
    </source>
</evidence>
<dbReference type="EMBL" id="WSFA01000059">
    <property type="protein sequence ID" value="NDL40872.1"/>
    <property type="molecule type" value="Genomic_DNA"/>
</dbReference>
<name>A0A6L9JW29_PHOLM</name>